<feature type="transmembrane region" description="Helical" evidence="1">
    <location>
        <begin position="42"/>
        <end position="66"/>
    </location>
</feature>
<organism evidence="3 4">
    <name type="scientific">Zopfia rhizophila CBS 207.26</name>
    <dbReference type="NCBI Taxonomy" id="1314779"/>
    <lineage>
        <taxon>Eukaryota</taxon>
        <taxon>Fungi</taxon>
        <taxon>Dikarya</taxon>
        <taxon>Ascomycota</taxon>
        <taxon>Pezizomycotina</taxon>
        <taxon>Dothideomycetes</taxon>
        <taxon>Dothideomycetes incertae sedis</taxon>
        <taxon>Zopfiaceae</taxon>
        <taxon>Zopfia</taxon>
    </lineage>
</organism>
<protein>
    <recommendedName>
        <fullName evidence="2">DUF7703 domain-containing protein</fullName>
    </recommendedName>
</protein>
<evidence type="ECO:0000259" key="2">
    <source>
        <dbReference type="Pfam" id="PF24802"/>
    </source>
</evidence>
<dbReference type="AlphaFoldDB" id="A0A6A6DE97"/>
<evidence type="ECO:0000313" key="3">
    <source>
        <dbReference type="EMBL" id="KAF2175916.1"/>
    </source>
</evidence>
<feature type="domain" description="DUF7703" evidence="2">
    <location>
        <begin position="11"/>
        <end position="132"/>
    </location>
</feature>
<dbReference type="InterPro" id="IPR056120">
    <property type="entry name" value="DUF7703"/>
</dbReference>
<feature type="non-terminal residue" evidence="3">
    <location>
        <position position="1"/>
    </location>
</feature>
<dbReference type="PANTHER" id="PTHR37013:SF4">
    <property type="entry name" value="INTEGRAL MEMBRANE PROTEIN"/>
    <property type="match status" value="1"/>
</dbReference>
<keyword evidence="1" id="KW-0472">Membrane</keyword>
<reference evidence="3" key="1">
    <citation type="journal article" date="2020" name="Stud. Mycol.">
        <title>101 Dothideomycetes genomes: a test case for predicting lifestyles and emergence of pathogens.</title>
        <authorList>
            <person name="Haridas S."/>
            <person name="Albert R."/>
            <person name="Binder M."/>
            <person name="Bloem J."/>
            <person name="Labutti K."/>
            <person name="Salamov A."/>
            <person name="Andreopoulos B."/>
            <person name="Baker S."/>
            <person name="Barry K."/>
            <person name="Bills G."/>
            <person name="Bluhm B."/>
            <person name="Cannon C."/>
            <person name="Castanera R."/>
            <person name="Culley D."/>
            <person name="Daum C."/>
            <person name="Ezra D."/>
            <person name="Gonzalez J."/>
            <person name="Henrissat B."/>
            <person name="Kuo A."/>
            <person name="Liang C."/>
            <person name="Lipzen A."/>
            <person name="Lutzoni F."/>
            <person name="Magnuson J."/>
            <person name="Mondo S."/>
            <person name="Nolan M."/>
            <person name="Ohm R."/>
            <person name="Pangilinan J."/>
            <person name="Park H.-J."/>
            <person name="Ramirez L."/>
            <person name="Alfaro M."/>
            <person name="Sun H."/>
            <person name="Tritt A."/>
            <person name="Yoshinaga Y."/>
            <person name="Zwiers L.-H."/>
            <person name="Turgeon B."/>
            <person name="Goodwin S."/>
            <person name="Spatafora J."/>
            <person name="Crous P."/>
            <person name="Grigoriev I."/>
        </authorList>
    </citation>
    <scope>NUCLEOTIDE SEQUENCE</scope>
    <source>
        <strain evidence="3">CBS 207.26</strain>
    </source>
</reference>
<gene>
    <name evidence="3" type="ORF">K469DRAFT_457431</name>
</gene>
<feature type="transmembrane region" description="Helical" evidence="1">
    <location>
        <begin position="12"/>
        <end position="30"/>
    </location>
</feature>
<dbReference type="Proteomes" id="UP000800200">
    <property type="component" value="Unassembled WGS sequence"/>
</dbReference>
<name>A0A6A6DE97_9PEZI</name>
<proteinExistence type="predicted"/>
<evidence type="ECO:0000313" key="4">
    <source>
        <dbReference type="Proteomes" id="UP000800200"/>
    </source>
</evidence>
<sequence length="242" mass="28036">ADHLKKDLPVAMTMAAFIGIAWYICIELNIRLFMTFRRRRGLYFWSCCLCSWGVLLGPLCMLLYDFGIIKSIWAAIPPIYVTWWIMVVPQSLVLYSRLHLVMNNSKHLCWVLGMIIGTAIFISIPTIVIGLVQLDNPNLIMDRIQVTTFFLQETIISTLYVYQTRNYLKSSTILGYDDKTIRRVMQHLNYTNLLVIFLDISVLVLSYIPGIFYVQAVYKPCVYGIKLRVEFSILNKLVETVK</sequence>
<feature type="transmembrane region" description="Helical" evidence="1">
    <location>
        <begin position="107"/>
        <end position="132"/>
    </location>
</feature>
<keyword evidence="1" id="KW-0812">Transmembrane</keyword>
<feature type="non-terminal residue" evidence="3">
    <location>
        <position position="242"/>
    </location>
</feature>
<dbReference type="EMBL" id="ML994720">
    <property type="protein sequence ID" value="KAF2175916.1"/>
    <property type="molecule type" value="Genomic_DNA"/>
</dbReference>
<dbReference type="Pfam" id="PF24802">
    <property type="entry name" value="DUF7703"/>
    <property type="match status" value="2"/>
</dbReference>
<accession>A0A6A6DE97</accession>
<dbReference type="OrthoDB" id="405906at2759"/>
<dbReference type="PANTHER" id="PTHR37013">
    <property type="entry name" value="INTEGRAL MEMBRANE PROTEIN (AFU_ORTHOLOGUE AFUA_1G05950)-RELATED"/>
    <property type="match status" value="1"/>
</dbReference>
<keyword evidence="4" id="KW-1185">Reference proteome</keyword>
<feature type="transmembrane region" description="Helical" evidence="1">
    <location>
        <begin position="144"/>
        <end position="162"/>
    </location>
</feature>
<feature type="transmembrane region" description="Helical" evidence="1">
    <location>
        <begin position="192"/>
        <end position="214"/>
    </location>
</feature>
<keyword evidence="1" id="KW-1133">Transmembrane helix</keyword>
<feature type="domain" description="DUF7703" evidence="2">
    <location>
        <begin position="136"/>
        <end position="239"/>
    </location>
</feature>
<feature type="transmembrane region" description="Helical" evidence="1">
    <location>
        <begin position="72"/>
        <end position="95"/>
    </location>
</feature>
<evidence type="ECO:0000256" key="1">
    <source>
        <dbReference type="SAM" id="Phobius"/>
    </source>
</evidence>